<keyword evidence="6" id="KW-0283">Flagellar rotation</keyword>
<keyword evidence="5 9" id="KW-0812">Transmembrane</keyword>
<dbReference type="GO" id="GO:0071978">
    <property type="term" value="P:bacterial-type flagellum-dependent swarming motility"/>
    <property type="evidence" value="ECO:0007669"/>
    <property type="project" value="InterPro"/>
</dbReference>
<dbReference type="Pfam" id="PF01618">
    <property type="entry name" value="MotA_ExbB"/>
    <property type="match status" value="1"/>
</dbReference>
<feature type="transmembrane region" description="Helical" evidence="9">
    <location>
        <begin position="36"/>
        <end position="59"/>
    </location>
</feature>
<protein>
    <submittedName>
        <fullName evidence="11">Chemotaxis protein MotA</fullName>
    </submittedName>
</protein>
<keyword evidence="12" id="KW-1185">Reference proteome</keyword>
<dbReference type="OrthoDB" id="9806929at2"/>
<evidence type="ECO:0000256" key="7">
    <source>
        <dbReference type="ARBA" id="ARBA00022989"/>
    </source>
</evidence>
<dbReference type="InterPro" id="IPR000540">
    <property type="entry name" value="Flag_MotA_CS"/>
</dbReference>
<feature type="transmembrane region" description="Helical" evidence="9">
    <location>
        <begin position="175"/>
        <end position="197"/>
    </location>
</feature>
<organism evidence="11 12">
    <name type="scientific">Pseudobacteriovorax antillogorgiicola</name>
    <dbReference type="NCBI Taxonomy" id="1513793"/>
    <lineage>
        <taxon>Bacteria</taxon>
        <taxon>Pseudomonadati</taxon>
        <taxon>Bdellovibrionota</taxon>
        <taxon>Oligoflexia</taxon>
        <taxon>Oligoflexales</taxon>
        <taxon>Pseudobacteriovoracaceae</taxon>
        <taxon>Pseudobacteriovorax</taxon>
    </lineage>
</organism>
<dbReference type="InterPro" id="IPR002898">
    <property type="entry name" value="MotA_ExbB_proton_chnl"/>
</dbReference>
<gene>
    <name evidence="11" type="ORF">SAMN06296036_104163</name>
</gene>
<dbReference type="PANTHER" id="PTHR30433:SF2">
    <property type="entry name" value="MOTILITY PROTEIN A"/>
    <property type="match status" value="1"/>
</dbReference>
<evidence type="ECO:0000313" key="11">
    <source>
        <dbReference type="EMBL" id="SMF06781.1"/>
    </source>
</evidence>
<dbReference type="AlphaFoldDB" id="A0A1Y6BF03"/>
<feature type="transmembrane region" description="Helical" evidence="9">
    <location>
        <begin position="150"/>
        <end position="169"/>
    </location>
</feature>
<proteinExistence type="inferred from homology"/>
<evidence type="ECO:0000256" key="6">
    <source>
        <dbReference type="ARBA" id="ARBA00022779"/>
    </source>
</evidence>
<dbReference type="Proteomes" id="UP000192907">
    <property type="component" value="Unassembled WGS sequence"/>
</dbReference>
<evidence type="ECO:0000256" key="2">
    <source>
        <dbReference type="ARBA" id="ARBA00008038"/>
    </source>
</evidence>
<dbReference type="InterPro" id="IPR047055">
    <property type="entry name" value="MotA-like"/>
</dbReference>
<evidence type="ECO:0000256" key="5">
    <source>
        <dbReference type="ARBA" id="ARBA00022692"/>
    </source>
</evidence>
<evidence type="ECO:0000256" key="4">
    <source>
        <dbReference type="ARBA" id="ARBA00022475"/>
    </source>
</evidence>
<dbReference type="GO" id="GO:0005886">
    <property type="term" value="C:plasma membrane"/>
    <property type="evidence" value="ECO:0007669"/>
    <property type="project" value="UniProtKB-SubCell"/>
</dbReference>
<accession>A0A1Y6BF03</accession>
<dbReference type="RefSeq" id="WP_132316743.1">
    <property type="nucleotide sequence ID" value="NZ_FWZT01000004.1"/>
</dbReference>
<keyword evidence="3" id="KW-0813">Transport</keyword>
<comment type="similarity">
    <text evidence="2">Belongs to the MotA family.</text>
</comment>
<dbReference type="PROSITE" id="PS01307">
    <property type="entry name" value="MOTA"/>
    <property type="match status" value="1"/>
</dbReference>
<evidence type="ECO:0000259" key="10">
    <source>
        <dbReference type="Pfam" id="PF01618"/>
    </source>
</evidence>
<dbReference type="PANTHER" id="PTHR30433">
    <property type="entry name" value="CHEMOTAXIS PROTEIN MOTA"/>
    <property type="match status" value="1"/>
</dbReference>
<evidence type="ECO:0000256" key="8">
    <source>
        <dbReference type="ARBA" id="ARBA00023136"/>
    </source>
</evidence>
<sequence length="252" mass="27043">MDIGTIIGFVGATALVLVSMVLAGTLGMFWDFLSVIIVFGGAAFATLIAFPIDVFIGAIKAALKTLSQPTTKPTELIDVAVECADTARKGSILALEKVSIEHEFFAKTVRLLVDGYEPDIINAMIDLEINNLKARHKSFRDVVEQMGSATPAWGMIGTVIGLIVIMANLSDPNAIGPGLAVALITTLYGAIVANMIFIPLAGKLKYRTNEEITHMRIIREGVNSISKGENPRAIRQKLESFIAPSQRSAGEE</sequence>
<feature type="domain" description="MotA/TolQ/ExbB proton channel" evidence="10">
    <location>
        <begin position="99"/>
        <end position="216"/>
    </location>
</feature>
<evidence type="ECO:0000256" key="9">
    <source>
        <dbReference type="SAM" id="Phobius"/>
    </source>
</evidence>
<comment type="subcellular location">
    <subcellularLocation>
        <location evidence="1">Cell membrane</location>
        <topology evidence="1">Multi-pass membrane protein</topology>
    </subcellularLocation>
</comment>
<feature type="transmembrane region" description="Helical" evidence="9">
    <location>
        <begin position="7"/>
        <end position="30"/>
    </location>
</feature>
<dbReference type="STRING" id="1513793.SAMN06296036_104163"/>
<evidence type="ECO:0000256" key="1">
    <source>
        <dbReference type="ARBA" id="ARBA00004651"/>
    </source>
</evidence>
<keyword evidence="8 9" id="KW-0472">Membrane</keyword>
<dbReference type="EMBL" id="FWZT01000004">
    <property type="protein sequence ID" value="SMF06781.1"/>
    <property type="molecule type" value="Genomic_DNA"/>
</dbReference>
<name>A0A1Y6BF03_9BACT</name>
<keyword evidence="4" id="KW-1003">Cell membrane</keyword>
<evidence type="ECO:0000256" key="3">
    <source>
        <dbReference type="ARBA" id="ARBA00022448"/>
    </source>
</evidence>
<keyword evidence="7 9" id="KW-1133">Transmembrane helix</keyword>
<evidence type="ECO:0000313" key="12">
    <source>
        <dbReference type="Proteomes" id="UP000192907"/>
    </source>
</evidence>
<dbReference type="GO" id="GO:0006935">
    <property type="term" value="P:chemotaxis"/>
    <property type="evidence" value="ECO:0007669"/>
    <property type="project" value="InterPro"/>
</dbReference>
<reference evidence="12" key="1">
    <citation type="submission" date="2017-04" db="EMBL/GenBank/DDBJ databases">
        <authorList>
            <person name="Varghese N."/>
            <person name="Submissions S."/>
        </authorList>
    </citation>
    <scope>NUCLEOTIDE SEQUENCE [LARGE SCALE GENOMIC DNA]</scope>
    <source>
        <strain evidence="12">RKEM611</strain>
    </source>
</reference>